<evidence type="ECO:0000256" key="1">
    <source>
        <dbReference type="SAM" id="MobiDB-lite"/>
    </source>
</evidence>
<proteinExistence type="predicted"/>
<comment type="caution">
    <text evidence="2">The sequence shown here is derived from an EMBL/GenBank/DDBJ whole genome shotgun (WGS) entry which is preliminary data.</text>
</comment>
<dbReference type="EMBL" id="ANAH02000024">
    <property type="protein sequence ID" value="EPX58473.1"/>
    <property type="molecule type" value="Genomic_DNA"/>
</dbReference>
<gene>
    <name evidence="2" type="ORF">D187_003945</name>
</gene>
<dbReference type="AlphaFoldDB" id="S9QPF4"/>
<sequence>MHRSPFARPRRPGPVAAHSGALWSESESHVTAASPLARPTATSRAAP</sequence>
<reference evidence="2" key="1">
    <citation type="submission" date="2013-05" db="EMBL/GenBank/DDBJ databases">
        <title>Genome assembly of Cystobacter fuscus DSM 2262.</title>
        <authorList>
            <person name="Sharma G."/>
            <person name="Khatri I."/>
            <person name="Kaur C."/>
            <person name="Mayilraj S."/>
            <person name="Subramanian S."/>
        </authorList>
    </citation>
    <scope>NUCLEOTIDE SEQUENCE [LARGE SCALE GENOMIC DNA]</scope>
    <source>
        <strain evidence="2">DSM 2262</strain>
    </source>
</reference>
<organism evidence="2 3">
    <name type="scientific">Cystobacter fuscus (strain ATCC 25194 / DSM 2262 / NBRC 100088 / M29)</name>
    <dbReference type="NCBI Taxonomy" id="1242864"/>
    <lineage>
        <taxon>Bacteria</taxon>
        <taxon>Pseudomonadati</taxon>
        <taxon>Myxococcota</taxon>
        <taxon>Myxococcia</taxon>
        <taxon>Myxococcales</taxon>
        <taxon>Cystobacterineae</taxon>
        <taxon>Archangiaceae</taxon>
        <taxon>Cystobacter</taxon>
    </lineage>
</organism>
<dbReference type="Proteomes" id="UP000011682">
    <property type="component" value="Unassembled WGS sequence"/>
</dbReference>
<protein>
    <submittedName>
        <fullName evidence="2">Uncharacterized protein</fullName>
    </submittedName>
</protein>
<feature type="compositionally biased region" description="Basic residues" evidence="1">
    <location>
        <begin position="1"/>
        <end position="11"/>
    </location>
</feature>
<evidence type="ECO:0000313" key="3">
    <source>
        <dbReference type="Proteomes" id="UP000011682"/>
    </source>
</evidence>
<accession>S9QPF4</accession>
<keyword evidence="3" id="KW-1185">Reference proteome</keyword>
<feature type="region of interest" description="Disordered" evidence="1">
    <location>
        <begin position="1"/>
        <end position="47"/>
    </location>
</feature>
<evidence type="ECO:0000313" key="2">
    <source>
        <dbReference type="EMBL" id="EPX58473.1"/>
    </source>
</evidence>
<name>S9QPF4_CYSF2</name>